<reference evidence="1" key="1">
    <citation type="journal article" date="2021" name="Mol. Plant Microbe Interact.">
        <title>Complete Genome Sequence of the Plant-Pathogenic Fungus Colletotrichum lupini.</title>
        <authorList>
            <person name="Baroncelli R."/>
            <person name="Pensec F."/>
            <person name="Da Lio D."/>
            <person name="Boufleur T."/>
            <person name="Vicente I."/>
            <person name="Sarrocco S."/>
            <person name="Picot A."/>
            <person name="Baraldi E."/>
            <person name="Sukno S."/>
            <person name="Thon M."/>
            <person name="Le Floch G."/>
        </authorList>
    </citation>
    <scope>NUCLEOTIDE SEQUENCE</scope>
    <source>
        <strain evidence="1">IMI 504893</strain>
    </source>
</reference>
<organism evidence="1 2">
    <name type="scientific">Colletotrichum lupini</name>
    <dbReference type="NCBI Taxonomy" id="145971"/>
    <lineage>
        <taxon>Eukaryota</taxon>
        <taxon>Fungi</taxon>
        <taxon>Dikarya</taxon>
        <taxon>Ascomycota</taxon>
        <taxon>Pezizomycotina</taxon>
        <taxon>Sordariomycetes</taxon>
        <taxon>Hypocreomycetidae</taxon>
        <taxon>Glomerellales</taxon>
        <taxon>Glomerellaceae</taxon>
        <taxon>Colletotrichum</taxon>
        <taxon>Colletotrichum acutatum species complex</taxon>
    </lineage>
</organism>
<evidence type="ECO:0000313" key="2">
    <source>
        <dbReference type="Proteomes" id="UP000830671"/>
    </source>
</evidence>
<sequence length="442" mass="49221">MGKAAVDGVGVELPAAFPFSKVPLQFVPSLVSEYYYLCLPDTDYVHHLEGLFPYFPAFDFCLDVAYFSVVCFFGLAVLPSYAPNEASYHPALALATRRKPRNLLGDGSFNFLPRVGGAVIFTFAEVTFTPPSPKSARLDGVLDYIILGSGHIMRNHIPTAEVLQPPGNKAECVTVSTEYCFLIWELKDAVHFGRHLPSCYVMPDDQWCNPVDNLQLTDPPLLGHHIIHAAHRTITKEESYELLARHRRQPMPLPSHGPTHIADLLRSRADCRLPIPGLKKDIHPGASWRWVTCIYPLVCHVTSVEYLSLALSGLQICRGSPQGLGFPADHICNYGYKMSVGIHTVPGACMPPGLSLPGKERRIFKTTQKPFHFQTHHGRDKCHNDEGGFLFPTANARRQCFVGILSSLNVPLLSRRIISVLTRLNLWFALDKTTAETRKLDS</sequence>
<dbReference type="AlphaFoldDB" id="A0A9Q8WMQ1"/>
<name>A0A9Q8WMQ1_9PEZI</name>
<dbReference type="Proteomes" id="UP000830671">
    <property type="component" value="Chromosome 7"/>
</dbReference>
<dbReference type="RefSeq" id="XP_049150497.1">
    <property type="nucleotide sequence ID" value="XM_049293351.1"/>
</dbReference>
<protein>
    <submittedName>
        <fullName evidence="1">Uncharacterized protein</fullName>
    </submittedName>
</protein>
<dbReference type="KEGG" id="clup:CLUP02_14423"/>
<evidence type="ECO:0000313" key="1">
    <source>
        <dbReference type="EMBL" id="UQC88896.1"/>
    </source>
</evidence>
<keyword evidence="2" id="KW-1185">Reference proteome</keyword>
<accession>A0A9Q8WMQ1</accession>
<proteinExistence type="predicted"/>
<dbReference type="EMBL" id="CP019479">
    <property type="protein sequence ID" value="UQC88896.1"/>
    <property type="molecule type" value="Genomic_DNA"/>
</dbReference>
<dbReference type="GeneID" id="73348361"/>
<gene>
    <name evidence="1" type="ORF">CLUP02_14423</name>
</gene>